<dbReference type="Gene3D" id="1.20.1260.20">
    <property type="entry name" value="PPE superfamily"/>
    <property type="match status" value="1"/>
</dbReference>
<reference evidence="5" key="1">
    <citation type="submission" date="2019-04" db="EMBL/GenBank/DDBJ databases">
        <title>Draft genome sequence of Pseudonocardiaceae bacterium SL3-2-4.</title>
        <authorList>
            <person name="Ningsih F."/>
            <person name="Yokota A."/>
            <person name="Sakai Y."/>
            <person name="Nanatani K."/>
            <person name="Yabe S."/>
            <person name="Oetari A."/>
            <person name="Sjamsuridzal W."/>
        </authorList>
    </citation>
    <scope>NUCLEOTIDE SEQUENCE [LARGE SCALE GENOMIC DNA]</scope>
    <source>
        <strain evidence="5">SL3-2-4</strain>
    </source>
</reference>
<dbReference type="RefSeq" id="WP_137815178.1">
    <property type="nucleotide sequence ID" value="NZ_BJFL01000021.1"/>
</dbReference>
<feature type="compositionally biased region" description="Gly residues" evidence="2">
    <location>
        <begin position="275"/>
        <end position="309"/>
    </location>
</feature>
<feature type="compositionally biased region" description="Low complexity" evidence="2">
    <location>
        <begin position="256"/>
        <end position="267"/>
    </location>
</feature>
<gene>
    <name evidence="4" type="ORF">GTS_37790</name>
</gene>
<evidence type="ECO:0000313" key="4">
    <source>
        <dbReference type="EMBL" id="GDY32146.1"/>
    </source>
</evidence>
<evidence type="ECO:0000256" key="1">
    <source>
        <dbReference type="ARBA" id="ARBA00010652"/>
    </source>
</evidence>
<evidence type="ECO:0000256" key="2">
    <source>
        <dbReference type="SAM" id="MobiDB-lite"/>
    </source>
</evidence>
<feature type="compositionally biased region" description="Gly residues" evidence="2">
    <location>
        <begin position="238"/>
        <end position="255"/>
    </location>
</feature>
<name>A0A4D4JCH9_9PSEU</name>
<feature type="region of interest" description="Disordered" evidence="2">
    <location>
        <begin position="215"/>
        <end position="398"/>
    </location>
</feature>
<protein>
    <recommendedName>
        <fullName evidence="3">PPE domain-containing protein</fullName>
    </recommendedName>
</protein>
<comment type="similarity">
    <text evidence="1">Belongs to the mycobacterial PPE family.</text>
</comment>
<organism evidence="4 5">
    <name type="scientific">Gandjariella thermophila</name>
    <dbReference type="NCBI Taxonomy" id="1931992"/>
    <lineage>
        <taxon>Bacteria</taxon>
        <taxon>Bacillati</taxon>
        <taxon>Actinomycetota</taxon>
        <taxon>Actinomycetes</taxon>
        <taxon>Pseudonocardiales</taxon>
        <taxon>Pseudonocardiaceae</taxon>
        <taxon>Gandjariella</taxon>
    </lineage>
</organism>
<evidence type="ECO:0000259" key="3">
    <source>
        <dbReference type="Pfam" id="PF00823"/>
    </source>
</evidence>
<dbReference type="AlphaFoldDB" id="A0A4D4JCH9"/>
<dbReference type="Pfam" id="PF00823">
    <property type="entry name" value="PPE"/>
    <property type="match status" value="1"/>
</dbReference>
<proteinExistence type="inferred from homology"/>
<evidence type="ECO:0000313" key="5">
    <source>
        <dbReference type="Proteomes" id="UP000298860"/>
    </source>
</evidence>
<keyword evidence="5" id="KW-1185">Reference proteome</keyword>
<feature type="domain" description="PPE" evidence="3">
    <location>
        <begin position="17"/>
        <end position="173"/>
    </location>
</feature>
<sequence length="422" mass="41452">MGDHRWRGYGHPELYKMIHEGPGPAASTGLDERWGTIASTLEQINSDLNQGLAKLGASWEGAAADNAQQGLSPLGQWATDAQTGANVMKISAQDQANYIATARSSMPEPVQVTTEAPSTLDMIAAGASGNPFAIADVIRQQNDHEAQEARQAAAADKAVQVMETYQSSSEWNANTLGQFVPPPDVVVDTPPPAGSGAGGGVGYAGPPGYYAGSGAGGRGRTAATFASGTSGGWTRPSGGSGPTGGSAFTGGGADSGGSTWSSGNLPNPATPPGTGPGGGLPIGDGQGAGRPGPGFGGGLPLGPGLGGGAEENLPRGGRFGGTGPLSPEELAARGGGTGSGGGRSGLAGARGAGVLAEEGPLGRGGAGMVEGEPAGRGGVGGPMGGARGRGEDDDEHQRPDYLVETEDVFGDERRVAPPVIGA</sequence>
<feature type="compositionally biased region" description="Low complexity" evidence="2">
    <location>
        <begin position="220"/>
        <end position="237"/>
    </location>
</feature>
<dbReference type="SUPFAM" id="SSF140459">
    <property type="entry name" value="PE/PPE dimer-like"/>
    <property type="match status" value="1"/>
</dbReference>
<dbReference type="InterPro" id="IPR000030">
    <property type="entry name" value="PPE_dom"/>
</dbReference>
<accession>A0A4D4JCH9</accession>
<feature type="compositionally biased region" description="Gly residues" evidence="2">
    <location>
        <begin position="333"/>
        <end position="351"/>
    </location>
</feature>
<dbReference type="InterPro" id="IPR038332">
    <property type="entry name" value="PPE_sf"/>
</dbReference>
<feature type="compositionally biased region" description="Gly residues" evidence="2">
    <location>
        <begin position="361"/>
        <end position="387"/>
    </location>
</feature>
<dbReference type="EMBL" id="BJFL01000021">
    <property type="protein sequence ID" value="GDY32146.1"/>
    <property type="molecule type" value="Genomic_DNA"/>
</dbReference>
<comment type="caution">
    <text evidence="4">The sequence shown here is derived from an EMBL/GenBank/DDBJ whole genome shotgun (WGS) entry which is preliminary data.</text>
</comment>
<dbReference type="OrthoDB" id="3682216at2"/>
<dbReference type="Proteomes" id="UP000298860">
    <property type="component" value="Unassembled WGS sequence"/>
</dbReference>